<evidence type="ECO:0000256" key="12">
    <source>
        <dbReference type="ARBA" id="ARBA00023012"/>
    </source>
</evidence>
<keyword evidence="12" id="KW-0902">Two-component regulatory system</keyword>
<dbReference type="CDD" id="cd00082">
    <property type="entry name" value="HisKA"/>
    <property type="match status" value="1"/>
</dbReference>
<evidence type="ECO:0000256" key="1">
    <source>
        <dbReference type="ARBA" id="ARBA00000085"/>
    </source>
</evidence>
<evidence type="ECO:0000256" key="10">
    <source>
        <dbReference type="ARBA" id="ARBA00022840"/>
    </source>
</evidence>
<dbReference type="InterPro" id="IPR003661">
    <property type="entry name" value="HisK_dim/P_dom"/>
</dbReference>
<keyword evidence="5" id="KW-0597">Phosphoprotein</keyword>
<accession>A0A1R1AUD4</accession>
<dbReference type="AlphaFoldDB" id="A0A1R1AUD4"/>
<comment type="caution">
    <text evidence="16">The sequence shown here is derived from an EMBL/GenBank/DDBJ whole genome shotgun (WGS) entry which is preliminary data.</text>
</comment>
<protein>
    <recommendedName>
        <fullName evidence="3">histidine kinase</fullName>
        <ecNumber evidence="3">2.7.13.3</ecNumber>
    </recommendedName>
</protein>
<name>A0A1R1AUD4_PAELA</name>
<dbReference type="OrthoDB" id="368131at2"/>
<dbReference type="PANTHER" id="PTHR45528:SF1">
    <property type="entry name" value="SENSOR HISTIDINE KINASE CPXA"/>
    <property type="match status" value="1"/>
</dbReference>
<proteinExistence type="predicted"/>
<evidence type="ECO:0000256" key="5">
    <source>
        <dbReference type="ARBA" id="ARBA00022553"/>
    </source>
</evidence>
<dbReference type="Pfam" id="PF02518">
    <property type="entry name" value="HATPase_c"/>
    <property type="match status" value="1"/>
</dbReference>
<dbReference type="SUPFAM" id="SSF55874">
    <property type="entry name" value="ATPase domain of HSP90 chaperone/DNA topoisomerase II/histidine kinase"/>
    <property type="match status" value="1"/>
</dbReference>
<keyword evidence="6" id="KW-0808">Transferase</keyword>
<dbReference type="PANTHER" id="PTHR45528">
    <property type="entry name" value="SENSOR HISTIDINE KINASE CPXA"/>
    <property type="match status" value="1"/>
</dbReference>
<comment type="subcellular location">
    <subcellularLocation>
        <location evidence="2">Cell membrane</location>
        <topology evidence="2">Multi-pass membrane protein</topology>
    </subcellularLocation>
</comment>
<dbReference type="Gene3D" id="3.30.565.10">
    <property type="entry name" value="Histidine kinase-like ATPase, C-terminal domain"/>
    <property type="match status" value="1"/>
</dbReference>
<dbReference type="Proteomes" id="UP000187074">
    <property type="component" value="Unassembled WGS sequence"/>
</dbReference>
<gene>
    <name evidence="16" type="ORF">BK123_27850</name>
</gene>
<dbReference type="SMART" id="SM00387">
    <property type="entry name" value="HATPase_c"/>
    <property type="match status" value="1"/>
</dbReference>
<organism evidence="16 17">
    <name type="scientific">Paenibacillus lautus</name>
    <name type="common">Bacillus lautus</name>
    <dbReference type="NCBI Taxonomy" id="1401"/>
    <lineage>
        <taxon>Bacteria</taxon>
        <taxon>Bacillati</taxon>
        <taxon>Bacillota</taxon>
        <taxon>Bacilli</taxon>
        <taxon>Bacillales</taxon>
        <taxon>Paenibacillaceae</taxon>
        <taxon>Paenibacillus</taxon>
    </lineage>
</organism>
<dbReference type="PROSITE" id="PS50109">
    <property type="entry name" value="HIS_KIN"/>
    <property type="match status" value="1"/>
</dbReference>
<dbReference type="GO" id="GO:0000155">
    <property type="term" value="F:phosphorelay sensor kinase activity"/>
    <property type="evidence" value="ECO:0007669"/>
    <property type="project" value="InterPro"/>
</dbReference>
<dbReference type="InterPro" id="IPR005467">
    <property type="entry name" value="His_kinase_dom"/>
</dbReference>
<dbReference type="EMBL" id="MRTF01000011">
    <property type="protein sequence ID" value="OME89186.1"/>
    <property type="molecule type" value="Genomic_DNA"/>
</dbReference>
<evidence type="ECO:0000313" key="16">
    <source>
        <dbReference type="EMBL" id="OME89186.1"/>
    </source>
</evidence>
<evidence type="ECO:0000256" key="6">
    <source>
        <dbReference type="ARBA" id="ARBA00022679"/>
    </source>
</evidence>
<dbReference type="InterPro" id="IPR003594">
    <property type="entry name" value="HATPase_dom"/>
</dbReference>
<evidence type="ECO:0000256" key="13">
    <source>
        <dbReference type="ARBA" id="ARBA00023136"/>
    </source>
</evidence>
<dbReference type="GO" id="GO:0005886">
    <property type="term" value="C:plasma membrane"/>
    <property type="evidence" value="ECO:0007669"/>
    <property type="project" value="UniProtKB-SubCell"/>
</dbReference>
<dbReference type="InterPro" id="IPR004358">
    <property type="entry name" value="Sig_transdc_His_kin-like_C"/>
</dbReference>
<evidence type="ECO:0000259" key="15">
    <source>
        <dbReference type="PROSITE" id="PS50109"/>
    </source>
</evidence>
<keyword evidence="11 14" id="KW-1133">Transmembrane helix</keyword>
<evidence type="ECO:0000256" key="9">
    <source>
        <dbReference type="ARBA" id="ARBA00022777"/>
    </source>
</evidence>
<dbReference type="Gene3D" id="1.10.287.130">
    <property type="match status" value="1"/>
</dbReference>
<dbReference type="InterPro" id="IPR036097">
    <property type="entry name" value="HisK_dim/P_sf"/>
</dbReference>
<keyword evidence="8" id="KW-0547">Nucleotide-binding</keyword>
<dbReference type="InterPro" id="IPR036890">
    <property type="entry name" value="HATPase_C_sf"/>
</dbReference>
<keyword evidence="9 16" id="KW-0418">Kinase</keyword>
<keyword evidence="13 14" id="KW-0472">Membrane</keyword>
<feature type="transmembrane region" description="Helical" evidence="14">
    <location>
        <begin position="12"/>
        <end position="36"/>
    </location>
</feature>
<evidence type="ECO:0000256" key="8">
    <source>
        <dbReference type="ARBA" id="ARBA00022741"/>
    </source>
</evidence>
<keyword evidence="7 14" id="KW-0812">Transmembrane</keyword>
<evidence type="ECO:0000313" key="17">
    <source>
        <dbReference type="Proteomes" id="UP000187074"/>
    </source>
</evidence>
<evidence type="ECO:0000256" key="3">
    <source>
        <dbReference type="ARBA" id="ARBA00012438"/>
    </source>
</evidence>
<comment type="catalytic activity">
    <reaction evidence="1">
        <text>ATP + protein L-histidine = ADP + protein N-phospho-L-histidine.</text>
        <dbReference type="EC" id="2.7.13.3"/>
    </reaction>
</comment>
<evidence type="ECO:0000256" key="14">
    <source>
        <dbReference type="SAM" id="Phobius"/>
    </source>
</evidence>
<evidence type="ECO:0000256" key="7">
    <source>
        <dbReference type="ARBA" id="ARBA00022692"/>
    </source>
</evidence>
<sequence length="359" mass="41455">MNPMVKMAFRFMKLTILWVMTFVFIFIICAVIFIYLQEWLKSWDTISMKSFLAVTGFLLTVIFIIAYGWCVGKPLTYLIRWINRLSEGNYSQPREHFSRPNEVSDASLHHNQCRYPYVLYKELFDQMTQLSNQLLQSETDRLHMEVKKQEWIASISHDLKTPLSYIEGYAHMLSATDYDWNDEEKQNFSRQISGKTAEIKQLIHDLNQTGRWSVEQFPMNRKSDDVVNFLRDMIIDIANHPLAEQTSFMFNTEESGCMMEFDSRLLGRALQNVIMNAVIHNPPGTQVQCDISVKENHCYIVIEDDGNGIEDTILRQVLDQSGKGIAIANAFVEAHSGRMSILPADSKGTRVEFVLPISP</sequence>
<reference evidence="16 17" key="1">
    <citation type="submission" date="2016-11" db="EMBL/GenBank/DDBJ databases">
        <title>Paenibacillus species isolates.</title>
        <authorList>
            <person name="Beno S.M."/>
        </authorList>
    </citation>
    <scope>NUCLEOTIDE SEQUENCE [LARGE SCALE GENOMIC DNA]</scope>
    <source>
        <strain evidence="16 17">FSL F4-0100</strain>
    </source>
</reference>
<keyword evidence="4" id="KW-1003">Cell membrane</keyword>
<evidence type="ECO:0000256" key="11">
    <source>
        <dbReference type="ARBA" id="ARBA00022989"/>
    </source>
</evidence>
<dbReference type="PRINTS" id="PR00344">
    <property type="entry name" value="BCTRLSENSOR"/>
</dbReference>
<keyword evidence="10" id="KW-0067">ATP-binding</keyword>
<dbReference type="InterPro" id="IPR050398">
    <property type="entry name" value="HssS/ArlS-like"/>
</dbReference>
<dbReference type="SUPFAM" id="SSF47384">
    <property type="entry name" value="Homodimeric domain of signal transducing histidine kinase"/>
    <property type="match status" value="1"/>
</dbReference>
<dbReference type="EC" id="2.7.13.3" evidence="3"/>
<dbReference type="STRING" id="1401.BK123_27850"/>
<dbReference type="GO" id="GO:0005524">
    <property type="term" value="F:ATP binding"/>
    <property type="evidence" value="ECO:0007669"/>
    <property type="project" value="UniProtKB-KW"/>
</dbReference>
<evidence type="ECO:0000256" key="4">
    <source>
        <dbReference type="ARBA" id="ARBA00022475"/>
    </source>
</evidence>
<dbReference type="Pfam" id="PF00512">
    <property type="entry name" value="HisKA"/>
    <property type="match status" value="1"/>
</dbReference>
<feature type="transmembrane region" description="Helical" evidence="14">
    <location>
        <begin position="48"/>
        <end position="70"/>
    </location>
</feature>
<dbReference type="SMART" id="SM00388">
    <property type="entry name" value="HisKA"/>
    <property type="match status" value="1"/>
</dbReference>
<evidence type="ECO:0000256" key="2">
    <source>
        <dbReference type="ARBA" id="ARBA00004651"/>
    </source>
</evidence>
<feature type="domain" description="Histidine kinase" evidence="15">
    <location>
        <begin position="154"/>
        <end position="359"/>
    </location>
</feature>